<dbReference type="InterPro" id="IPR002145">
    <property type="entry name" value="CopG"/>
</dbReference>
<accession>A0A2M8LE52</accession>
<feature type="domain" description="Ribbon-helix-helix protein CopG" evidence="1">
    <location>
        <begin position="2"/>
        <end position="41"/>
    </location>
</feature>
<dbReference type="SUPFAM" id="SSF47598">
    <property type="entry name" value="Ribbon-helix-helix"/>
    <property type="match status" value="1"/>
</dbReference>
<dbReference type="Pfam" id="PF01402">
    <property type="entry name" value="RHH_1"/>
    <property type="match status" value="1"/>
</dbReference>
<gene>
    <name evidence="2" type="ORF">COV04_03860</name>
</gene>
<comment type="caution">
    <text evidence="2">The sequence shown here is derived from an EMBL/GenBank/DDBJ whole genome shotgun (WGS) entry which is preliminary data.</text>
</comment>
<dbReference type="Proteomes" id="UP000231152">
    <property type="component" value="Unassembled WGS sequence"/>
</dbReference>
<sequence length="89" mass="10538">MINISLPSNMVRTVEREVRRRGFASKSEFIRHLIRLWNTRELATELHDRRDDFASGEGKTLSSLKGFWVFINRKTLAVRLRPCYDFIVL</sequence>
<evidence type="ECO:0000313" key="2">
    <source>
        <dbReference type="EMBL" id="PJE75705.1"/>
    </source>
</evidence>
<proteinExistence type="predicted"/>
<dbReference type="EMBL" id="PFET01000012">
    <property type="protein sequence ID" value="PJE75705.1"/>
    <property type="molecule type" value="Genomic_DNA"/>
</dbReference>
<protein>
    <recommendedName>
        <fullName evidence="1">Ribbon-helix-helix protein CopG domain-containing protein</fullName>
    </recommendedName>
</protein>
<dbReference type="GO" id="GO:0006355">
    <property type="term" value="P:regulation of DNA-templated transcription"/>
    <property type="evidence" value="ECO:0007669"/>
    <property type="project" value="InterPro"/>
</dbReference>
<name>A0A2M8LE52_9BACT</name>
<dbReference type="Gene3D" id="1.10.1220.10">
    <property type="entry name" value="Met repressor-like"/>
    <property type="match status" value="1"/>
</dbReference>
<dbReference type="InterPro" id="IPR013321">
    <property type="entry name" value="Arc_rbn_hlx_hlx"/>
</dbReference>
<reference evidence="2 3" key="1">
    <citation type="submission" date="2017-09" db="EMBL/GenBank/DDBJ databases">
        <title>Depth-based differentiation of microbial function through sediment-hosted aquifers and enrichment of novel symbionts in the deep terrestrial subsurface.</title>
        <authorList>
            <person name="Probst A.J."/>
            <person name="Ladd B."/>
            <person name="Jarett J.K."/>
            <person name="Geller-Mcgrath D.E."/>
            <person name="Sieber C.M."/>
            <person name="Emerson J.B."/>
            <person name="Anantharaman K."/>
            <person name="Thomas B.C."/>
            <person name="Malmstrom R."/>
            <person name="Stieglmeier M."/>
            <person name="Klingl A."/>
            <person name="Woyke T."/>
            <person name="Ryan C.M."/>
            <person name="Banfield J.F."/>
        </authorList>
    </citation>
    <scope>NUCLEOTIDE SEQUENCE [LARGE SCALE GENOMIC DNA]</scope>
    <source>
        <strain evidence="2">CG10_big_fil_rev_8_21_14_0_10_48_11</strain>
    </source>
</reference>
<evidence type="ECO:0000313" key="3">
    <source>
        <dbReference type="Proteomes" id="UP000231152"/>
    </source>
</evidence>
<dbReference type="AlphaFoldDB" id="A0A2M8LE52"/>
<dbReference type="InterPro" id="IPR010985">
    <property type="entry name" value="Ribbon_hlx_hlx"/>
</dbReference>
<evidence type="ECO:0000259" key="1">
    <source>
        <dbReference type="Pfam" id="PF01402"/>
    </source>
</evidence>
<organism evidence="2 3">
    <name type="scientific">Candidatus Uhrbacteria bacterium CG10_big_fil_rev_8_21_14_0_10_48_11</name>
    <dbReference type="NCBI Taxonomy" id="1975037"/>
    <lineage>
        <taxon>Bacteria</taxon>
        <taxon>Candidatus Uhriibacteriota</taxon>
    </lineage>
</organism>